<name>A0A9P6BZ18_9AGAR</name>
<evidence type="ECO:0000313" key="2">
    <source>
        <dbReference type="Proteomes" id="UP000807342"/>
    </source>
</evidence>
<evidence type="ECO:0000313" key="1">
    <source>
        <dbReference type="EMBL" id="KAF9444892.1"/>
    </source>
</evidence>
<comment type="caution">
    <text evidence="1">The sequence shown here is derived from an EMBL/GenBank/DDBJ whole genome shotgun (WGS) entry which is preliminary data.</text>
</comment>
<proteinExistence type="predicted"/>
<gene>
    <name evidence="1" type="ORF">P691DRAFT_762990</name>
</gene>
<dbReference type="AlphaFoldDB" id="A0A9P6BZ18"/>
<organism evidence="1 2">
    <name type="scientific">Macrolepiota fuliginosa MF-IS2</name>
    <dbReference type="NCBI Taxonomy" id="1400762"/>
    <lineage>
        <taxon>Eukaryota</taxon>
        <taxon>Fungi</taxon>
        <taxon>Dikarya</taxon>
        <taxon>Basidiomycota</taxon>
        <taxon>Agaricomycotina</taxon>
        <taxon>Agaricomycetes</taxon>
        <taxon>Agaricomycetidae</taxon>
        <taxon>Agaricales</taxon>
        <taxon>Agaricineae</taxon>
        <taxon>Agaricaceae</taxon>
        <taxon>Macrolepiota</taxon>
    </lineage>
</organism>
<keyword evidence="2" id="KW-1185">Reference proteome</keyword>
<reference evidence="1" key="1">
    <citation type="submission" date="2020-11" db="EMBL/GenBank/DDBJ databases">
        <authorList>
            <consortium name="DOE Joint Genome Institute"/>
            <person name="Ahrendt S."/>
            <person name="Riley R."/>
            <person name="Andreopoulos W."/>
            <person name="Labutti K."/>
            <person name="Pangilinan J."/>
            <person name="Ruiz-Duenas F.J."/>
            <person name="Barrasa J.M."/>
            <person name="Sanchez-Garcia M."/>
            <person name="Camarero S."/>
            <person name="Miyauchi S."/>
            <person name="Serrano A."/>
            <person name="Linde D."/>
            <person name="Babiker R."/>
            <person name="Drula E."/>
            <person name="Ayuso-Fernandez I."/>
            <person name="Pacheco R."/>
            <person name="Padilla G."/>
            <person name="Ferreira P."/>
            <person name="Barriuso J."/>
            <person name="Kellner H."/>
            <person name="Castanera R."/>
            <person name="Alfaro M."/>
            <person name="Ramirez L."/>
            <person name="Pisabarro A.G."/>
            <person name="Kuo A."/>
            <person name="Tritt A."/>
            <person name="Lipzen A."/>
            <person name="He G."/>
            <person name="Yan M."/>
            <person name="Ng V."/>
            <person name="Cullen D."/>
            <person name="Martin F."/>
            <person name="Rosso M.-N."/>
            <person name="Henrissat B."/>
            <person name="Hibbett D."/>
            <person name="Martinez A.T."/>
            <person name="Grigoriev I.V."/>
        </authorList>
    </citation>
    <scope>NUCLEOTIDE SEQUENCE</scope>
    <source>
        <strain evidence="1">MF-IS2</strain>
    </source>
</reference>
<protein>
    <submittedName>
        <fullName evidence="1">Uncharacterized protein</fullName>
    </submittedName>
</protein>
<dbReference type="Proteomes" id="UP000807342">
    <property type="component" value="Unassembled WGS sequence"/>
</dbReference>
<dbReference type="EMBL" id="MU151340">
    <property type="protein sequence ID" value="KAF9444892.1"/>
    <property type="molecule type" value="Genomic_DNA"/>
</dbReference>
<accession>A0A9P6BZ18</accession>
<sequence length="395" mass="44992">MASASYICSTQLVFQELIDIIIQSLSRDISSLLSLCLASRHSAHITQKYLYSRICLNFNSDVLQKFQLGSNRAAQWLATVTSNPSLAHHLECIEVELVDESFWPLLLPVLRTMNGLTNMSLFNPPTSCFRELWECPFRLEQFTLVTRGLIQEEGLIKFLGEQTEIACITLAGDWTESQETRLSISSAACHSLRLFQGERTGIEVFLRDRPNVRWVYWISSPLHEGSTLPPSLDFGHILARLTILILFAPAEQWSPHRPPLSHISQHLTALRILAITGEYYKDELCEVSRLPRLVGFFLTGSHDYQRPPEPVEAGLANLWFRRSWSLRAVHFFIGTSIEDDSTPTVKFRVWKRGAVNAILLQYNGEWDPERFCDELDISPNSLAEITEEGIPQMKS</sequence>